<dbReference type="InterPro" id="IPR000086">
    <property type="entry name" value="NUDIX_hydrolase_dom"/>
</dbReference>
<dbReference type="GO" id="GO:0019693">
    <property type="term" value="P:ribose phosphate metabolic process"/>
    <property type="evidence" value="ECO:0007669"/>
    <property type="project" value="TreeGrafter"/>
</dbReference>
<comment type="cofactor">
    <cofactor evidence="4">
        <name>a divalent metal cation</name>
        <dbReference type="ChEBI" id="CHEBI:60240"/>
    </cofactor>
</comment>
<evidence type="ECO:0000313" key="7">
    <source>
        <dbReference type="Proteomes" id="UP000057213"/>
    </source>
</evidence>
<keyword evidence="3 4" id="KW-0378">Hydrolase</keyword>
<comment type="cofactor">
    <cofactor evidence="2">
        <name>Mg(2+)</name>
        <dbReference type="ChEBI" id="CHEBI:18420"/>
    </cofactor>
</comment>
<comment type="similarity">
    <text evidence="4">Belongs to the Nudix hydrolase family. RppH subfamily.</text>
</comment>
<evidence type="ECO:0000256" key="4">
    <source>
        <dbReference type="HAMAP-Rule" id="MF_00298"/>
    </source>
</evidence>
<dbReference type="InterPro" id="IPR015797">
    <property type="entry name" value="NUDIX_hydrolase-like_dom_sf"/>
</dbReference>
<comment type="function">
    <text evidence="4">Accelerates the degradation of transcripts by removing pyrophosphate from the 5'-end of triphosphorylated RNA, leading to a more labile monophosphorylated state that can stimulate subsequent ribonuclease cleavage.</text>
</comment>
<comment type="cofactor">
    <cofactor evidence="1">
        <name>Mn(2+)</name>
        <dbReference type="ChEBI" id="CHEBI:29035"/>
    </cofactor>
</comment>
<organism evidence="6 7">
    <name type="scientific">Bartonella ancashensis</name>
    <dbReference type="NCBI Taxonomy" id="1318743"/>
    <lineage>
        <taxon>Bacteria</taxon>
        <taxon>Pseudomonadati</taxon>
        <taxon>Pseudomonadota</taxon>
        <taxon>Alphaproteobacteria</taxon>
        <taxon>Hyphomicrobiales</taxon>
        <taxon>Bartonellaceae</taxon>
        <taxon>Bartonella</taxon>
    </lineage>
</organism>
<reference evidence="6 7" key="1">
    <citation type="journal article" date="2015" name="Genome Announc.">
        <title>Complete Genome Sequence of Bartonella ancashensis Strain 20.00, Isolated from the Blood of a Patient with Verruga Peruana.</title>
        <authorList>
            <person name="Hang J."/>
            <person name="Mullins K.E."/>
            <person name="Clifford R.J."/>
            <person name="Onmus-Leone F."/>
            <person name="Yang Y."/>
            <person name="Jiang J."/>
            <person name="Leguia M."/>
            <person name="Kasper M.R."/>
            <person name="Maguina C."/>
            <person name="Lesho E.P."/>
            <person name="Jarman R.G."/>
            <person name="Richards A.L."/>
            <person name="Blazes D."/>
        </authorList>
    </citation>
    <scope>NUCLEOTIDE SEQUENCE [LARGE SCALE GENOMIC DNA]</scope>
    <source>
        <strain evidence="6 7">20.00</strain>
    </source>
</reference>
<dbReference type="Proteomes" id="UP000057213">
    <property type="component" value="Chromosome"/>
</dbReference>
<proteinExistence type="inferred from homology"/>
<dbReference type="EMBL" id="CP010401">
    <property type="protein sequence ID" value="ALE04140.1"/>
    <property type="molecule type" value="Genomic_DNA"/>
</dbReference>
<dbReference type="EC" id="3.6.1.-" evidence="4"/>
<dbReference type="PRINTS" id="PR00502">
    <property type="entry name" value="NUDIXFAMILY"/>
</dbReference>
<evidence type="ECO:0000313" key="6">
    <source>
        <dbReference type="EMBL" id="ALE04140.1"/>
    </source>
</evidence>
<dbReference type="InterPro" id="IPR020084">
    <property type="entry name" value="NUDIX_hydrolase_CS"/>
</dbReference>
<dbReference type="CDD" id="cd03671">
    <property type="entry name" value="NUDIX_Ap4A_hydrolase_plant_like"/>
    <property type="match status" value="1"/>
</dbReference>
<evidence type="ECO:0000256" key="2">
    <source>
        <dbReference type="ARBA" id="ARBA00001946"/>
    </source>
</evidence>
<accession>A0A0M5KSV0</accession>
<dbReference type="InterPro" id="IPR020476">
    <property type="entry name" value="Nudix_hydrolase"/>
</dbReference>
<gene>
    <name evidence="4" type="primary">rppH</name>
    <name evidence="4" type="synonym">nudH</name>
    <name evidence="6" type="ORF">PU02_1326</name>
</gene>
<dbReference type="PANTHER" id="PTHR11839">
    <property type="entry name" value="UDP/ADP-SUGAR PYROPHOSPHATASE"/>
    <property type="match status" value="1"/>
</dbReference>
<dbReference type="GO" id="GO:0006753">
    <property type="term" value="P:nucleoside phosphate metabolic process"/>
    <property type="evidence" value="ECO:0007669"/>
    <property type="project" value="TreeGrafter"/>
</dbReference>
<dbReference type="NCBIfam" id="NF001938">
    <property type="entry name" value="PRK00714.1-5"/>
    <property type="match status" value="1"/>
</dbReference>
<dbReference type="OrthoDB" id="9816040at2"/>
<evidence type="ECO:0000256" key="1">
    <source>
        <dbReference type="ARBA" id="ARBA00001936"/>
    </source>
</evidence>
<dbReference type="Pfam" id="PF00293">
    <property type="entry name" value="NUDIX"/>
    <property type="match status" value="1"/>
</dbReference>
<dbReference type="PROSITE" id="PS00893">
    <property type="entry name" value="NUDIX_BOX"/>
    <property type="match status" value="1"/>
</dbReference>
<dbReference type="HAMAP" id="MF_00298">
    <property type="entry name" value="Nudix_RppH"/>
    <property type="match status" value="1"/>
</dbReference>
<feature type="short sequence motif" description="Nudix box" evidence="4">
    <location>
        <begin position="52"/>
        <end position="73"/>
    </location>
</feature>
<sequence length="173" mass="20685">MDVTIDFGDLPYRKGVGMLVFNDEWKVWVGRRLVKSSHVYTSTFELWQLPQGGIDKGEKPLDAAYRELYEETGMKSIKLLKEAESWFSYDFPENITRRIFGSQYRGQTQKWFAFYFMGDPSEISLNSLQDDDKVEFDQWRWVDLEKVPSMVVFFKRHVYKRVVNEFRNSIQYL</sequence>
<dbReference type="RefSeq" id="WP_053944568.1">
    <property type="nucleotide sequence ID" value="NZ_CP010401.1"/>
</dbReference>
<dbReference type="PATRIC" id="fig|1318743.3.peg.1340"/>
<keyword evidence="7" id="KW-1185">Reference proteome</keyword>
<dbReference type="KEGG" id="banc:PU02_1326"/>
<dbReference type="SUPFAM" id="SSF55811">
    <property type="entry name" value="Nudix"/>
    <property type="match status" value="1"/>
</dbReference>
<name>A0A0M5KSV0_9HYPH</name>
<dbReference type="STRING" id="1318743.PU02_1326"/>
<protein>
    <recommendedName>
        <fullName evidence="4">RNA pyrophosphohydrolase</fullName>
        <ecNumber evidence="4">3.6.1.-</ecNumber>
    </recommendedName>
    <alternativeName>
        <fullName evidence="4">(Di)nucleoside polyphosphate hydrolase</fullName>
    </alternativeName>
</protein>
<dbReference type="GO" id="GO:0008893">
    <property type="term" value="F:guanosine-3',5'-bis(diphosphate) 3'-diphosphatase activity"/>
    <property type="evidence" value="ECO:0007669"/>
    <property type="project" value="TreeGrafter"/>
</dbReference>
<evidence type="ECO:0000259" key="5">
    <source>
        <dbReference type="PROSITE" id="PS51462"/>
    </source>
</evidence>
<dbReference type="InterPro" id="IPR022927">
    <property type="entry name" value="RppH"/>
</dbReference>
<dbReference type="GO" id="GO:0034432">
    <property type="term" value="F:bis(5'-adenosyl)-pentaphosphatase activity"/>
    <property type="evidence" value="ECO:0007669"/>
    <property type="project" value="TreeGrafter"/>
</dbReference>
<feature type="domain" description="Nudix hydrolase" evidence="5">
    <location>
        <begin position="11"/>
        <end position="164"/>
    </location>
</feature>
<dbReference type="PROSITE" id="PS51462">
    <property type="entry name" value="NUDIX"/>
    <property type="match status" value="1"/>
</dbReference>
<dbReference type="AlphaFoldDB" id="A0A0M5KSV0"/>
<dbReference type="PANTHER" id="PTHR11839:SF22">
    <property type="entry name" value="NUDIX HYDROLASE 26, CHLOROPLASTIC"/>
    <property type="match status" value="1"/>
</dbReference>
<dbReference type="Gene3D" id="3.90.79.10">
    <property type="entry name" value="Nucleoside Triphosphate Pyrophosphohydrolase"/>
    <property type="match status" value="1"/>
</dbReference>
<evidence type="ECO:0000256" key="3">
    <source>
        <dbReference type="ARBA" id="ARBA00022801"/>
    </source>
</evidence>